<keyword evidence="2" id="KW-1185">Reference proteome</keyword>
<dbReference type="EMBL" id="JAACNH010000004">
    <property type="protein sequence ID" value="KAG8445505.1"/>
    <property type="molecule type" value="Genomic_DNA"/>
</dbReference>
<protein>
    <submittedName>
        <fullName evidence="1">Uncharacterized protein</fullName>
    </submittedName>
</protein>
<evidence type="ECO:0000313" key="2">
    <source>
        <dbReference type="Proteomes" id="UP000812440"/>
    </source>
</evidence>
<accession>A0A8T2JJS6</accession>
<evidence type="ECO:0000313" key="1">
    <source>
        <dbReference type="EMBL" id="KAG8445505.1"/>
    </source>
</evidence>
<dbReference type="AlphaFoldDB" id="A0A8T2JJS6"/>
<proteinExistence type="predicted"/>
<name>A0A8T2JJS6_9PIPI</name>
<dbReference type="Proteomes" id="UP000812440">
    <property type="component" value="Chromosome 5"/>
</dbReference>
<organism evidence="1 2">
    <name type="scientific">Hymenochirus boettgeri</name>
    <name type="common">Congo dwarf clawed frog</name>
    <dbReference type="NCBI Taxonomy" id="247094"/>
    <lineage>
        <taxon>Eukaryota</taxon>
        <taxon>Metazoa</taxon>
        <taxon>Chordata</taxon>
        <taxon>Craniata</taxon>
        <taxon>Vertebrata</taxon>
        <taxon>Euteleostomi</taxon>
        <taxon>Amphibia</taxon>
        <taxon>Batrachia</taxon>
        <taxon>Anura</taxon>
        <taxon>Pipoidea</taxon>
        <taxon>Pipidae</taxon>
        <taxon>Pipinae</taxon>
        <taxon>Hymenochirus</taxon>
    </lineage>
</organism>
<comment type="caution">
    <text evidence="1">The sequence shown here is derived from an EMBL/GenBank/DDBJ whole genome shotgun (WGS) entry which is preliminary data.</text>
</comment>
<gene>
    <name evidence="1" type="ORF">GDO86_010318</name>
</gene>
<reference evidence="1" key="1">
    <citation type="thesis" date="2020" institute="ProQuest LLC" country="789 East Eisenhower Parkway, Ann Arbor, MI, USA">
        <title>Comparative Genomics and Chromosome Evolution.</title>
        <authorList>
            <person name="Mudd A.B."/>
        </authorList>
    </citation>
    <scope>NUCLEOTIDE SEQUENCE</scope>
    <source>
        <strain evidence="1">Female2</strain>
        <tissue evidence="1">Blood</tissue>
    </source>
</reference>
<sequence length="98" mass="11554">MFQRHSMCSPATYLQGYSAYVLKTHCFTQSRAHKLFMKTILRLYCNDHYDCKTVTCLHLFIVKLKSLASYVFVLCKFTKPQEYNKVVGWSVHRGMYVV</sequence>